<evidence type="ECO:0000256" key="10">
    <source>
        <dbReference type="SAM" id="Phobius"/>
    </source>
</evidence>
<dbReference type="InterPro" id="IPR004648">
    <property type="entry name" value="Oligpept_transpt"/>
</dbReference>
<feature type="transmembrane region" description="Helical" evidence="10">
    <location>
        <begin position="209"/>
        <end position="230"/>
    </location>
</feature>
<dbReference type="GeneID" id="116203321"/>
<feature type="transmembrane region" description="Helical" evidence="10">
    <location>
        <begin position="605"/>
        <end position="622"/>
    </location>
</feature>
<dbReference type="Proteomes" id="UP000515151">
    <property type="component" value="Chromosome 1"/>
</dbReference>
<feature type="transmembrane region" description="Helical" evidence="10">
    <location>
        <begin position="151"/>
        <end position="168"/>
    </location>
</feature>
<evidence type="ECO:0000256" key="6">
    <source>
        <dbReference type="ARBA" id="ARBA00022927"/>
    </source>
</evidence>
<organism evidence="11 12">
    <name type="scientific">Punica granatum</name>
    <name type="common">Pomegranate</name>
    <dbReference type="NCBI Taxonomy" id="22663"/>
    <lineage>
        <taxon>Eukaryota</taxon>
        <taxon>Viridiplantae</taxon>
        <taxon>Streptophyta</taxon>
        <taxon>Embryophyta</taxon>
        <taxon>Tracheophyta</taxon>
        <taxon>Spermatophyta</taxon>
        <taxon>Magnoliopsida</taxon>
        <taxon>eudicotyledons</taxon>
        <taxon>Gunneridae</taxon>
        <taxon>Pentapetalae</taxon>
        <taxon>rosids</taxon>
        <taxon>malvids</taxon>
        <taxon>Myrtales</taxon>
        <taxon>Lythraceae</taxon>
        <taxon>Punica</taxon>
    </lineage>
</organism>
<comment type="subcellular location">
    <subcellularLocation>
        <location evidence="1">Membrane</location>
        <topology evidence="1">Multi-pass membrane protein</topology>
    </subcellularLocation>
</comment>
<dbReference type="GO" id="GO:0016020">
    <property type="term" value="C:membrane"/>
    <property type="evidence" value="ECO:0007669"/>
    <property type="project" value="UniProtKB-SubCell"/>
</dbReference>
<feature type="transmembrane region" description="Helical" evidence="10">
    <location>
        <begin position="448"/>
        <end position="470"/>
    </location>
</feature>
<dbReference type="NCBIfam" id="TIGR00728">
    <property type="entry name" value="OPT_sfam"/>
    <property type="match status" value="1"/>
</dbReference>
<evidence type="ECO:0000313" key="11">
    <source>
        <dbReference type="Proteomes" id="UP000515151"/>
    </source>
</evidence>
<feature type="transmembrane region" description="Helical" evidence="10">
    <location>
        <begin position="653"/>
        <end position="670"/>
    </location>
</feature>
<keyword evidence="8 10" id="KW-0472">Membrane</keyword>
<evidence type="ECO:0000256" key="9">
    <source>
        <dbReference type="SAM" id="MobiDB-lite"/>
    </source>
</evidence>
<keyword evidence="3" id="KW-0813">Transport</keyword>
<evidence type="ECO:0000256" key="4">
    <source>
        <dbReference type="ARBA" id="ARBA00022692"/>
    </source>
</evidence>
<evidence type="ECO:0000256" key="5">
    <source>
        <dbReference type="ARBA" id="ARBA00022856"/>
    </source>
</evidence>
<feature type="transmembrane region" description="Helical" evidence="10">
    <location>
        <begin position="118"/>
        <end position="144"/>
    </location>
</feature>
<gene>
    <name evidence="12" type="primary">LOC116203321</name>
</gene>
<evidence type="ECO:0000256" key="2">
    <source>
        <dbReference type="ARBA" id="ARBA00005484"/>
    </source>
</evidence>
<evidence type="ECO:0000256" key="1">
    <source>
        <dbReference type="ARBA" id="ARBA00004141"/>
    </source>
</evidence>
<keyword evidence="7 10" id="KW-1133">Transmembrane helix</keyword>
<dbReference type="PANTHER" id="PTHR22601">
    <property type="entry name" value="ISP4 LIKE PROTEIN"/>
    <property type="match status" value="1"/>
</dbReference>
<sequence length="741" mass="82906">MADHSPQSSSEVHGDEENDSPIEEVRLTVPTTDDPTQPVLTFRTLILGLTSCIVLAFVNQFFIYRQNPLYISPVSFQIVALPLGMLMAMTLPSKPIKVPLTDWSFSMNPGPFNLKEHVLISMFAASGANNVGAVHIITSALAYYHWTIHPLAAFLLAQTTQLLGYGWAGLFRKYLVDSPYMWWPSSLAQVSFFRALHEKEKRHRRGLTRLQFFLMAFVSSFVYYIVPGYLFPSVSTVSLLCLIWKDSITLQQIGSGLHGLGLGSLAFDWATISMMGSPLTSPAFAIFNVLVGFFLVVYVAVPLLYYNNVYDARRFPMISAHAFDSEGQTYNISRILNRENFEINWAAYDGYSKLYLSVTFAFNSIGLGFAALTATLSHVALFHGQSIWKMWKSTGETLKNQLGDVHTRLMKKNYDEVPQWWFLIILVSMVALSLLACEGFDKQLQLPWWGVFLACGVALVFTLPIGIIVATTGSAPGLNIITQLVIGYLYPGKPIANVTFRNYGFVSTLQALWITGDFKLGHYMKIPPKSMFIAQLVGTMVASTIYFSIAWWLLTTVEHICDPSLLPSGSPWTCPMDDVFFNESIIWGVVGPLRMFTKLGNYPEMNWFFLIGLLAPVPVWALTKTFPEKKWFAYINMPVILAAAEALPPVRSVNYISWGAVGLFFNFYVYKKHKGWWARYNYVLSAGLDAGMALLAVLLYVTIQYKGTFGPEWWGLEADDHCPLASCPTALGAKVEGCPVL</sequence>
<keyword evidence="5" id="KW-0571">Peptide transport</keyword>
<dbReference type="NCBIfam" id="TIGR00727">
    <property type="entry name" value="ISP4_OPT"/>
    <property type="match status" value="1"/>
</dbReference>
<dbReference type="InterPro" id="IPR004813">
    <property type="entry name" value="OPT"/>
</dbReference>
<comment type="similarity">
    <text evidence="2">Belongs to the oligopeptide OPT transporter (TC 2.A.67.1) family.</text>
</comment>
<feature type="compositionally biased region" description="Polar residues" evidence="9">
    <location>
        <begin position="1"/>
        <end position="11"/>
    </location>
</feature>
<reference evidence="11" key="1">
    <citation type="journal article" date="2020" name="Plant Biotechnol. J.">
        <title>The pomegranate (Punica granatum L.) draft genome dissects genetic divergence between soft- and hard-seeded cultivars.</title>
        <authorList>
            <person name="Luo X."/>
            <person name="Li H."/>
            <person name="Wu Z."/>
            <person name="Yao W."/>
            <person name="Zhao P."/>
            <person name="Cao D."/>
            <person name="Yu H."/>
            <person name="Li K."/>
            <person name="Poudel K."/>
            <person name="Zhao D."/>
            <person name="Zhang F."/>
            <person name="Xia X."/>
            <person name="Chen L."/>
            <person name="Wang Q."/>
            <person name="Jing D."/>
            <person name="Cao S."/>
        </authorList>
    </citation>
    <scope>NUCLEOTIDE SEQUENCE [LARGE SCALE GENOMIC DNA]</scope>
    <source>
        <strain evidence="11">cv. Tunisia</strain>
    </source>
</reference>
<keyword evidence="4 10" id="KW-0812">Transmembrane</keyword>
<keyword evidence="11" id="KW-1185">Reference proteome</keyword>
<evidence type="ECO:0000313" key="12">
    <source>
        <dbReference type="RefSeq" id="XP_031390876.1"/>
    </source>
</evidence>
<evidence type="ECO:0000256" key="7">
    <source>
        <dbReference type="ARBA" id="ARBA00022989"/>
    </source>
</evidence>
<accession>A0A6P8DBK7</accession>
<reference evidence="12" key="2">
    <citation type="submission" date="2025-08" db="UniProtKB">
        <authorList>
            <consortium name="RefSeq"/>
        </authorList>
    </citation>
    <scope>IDENTIFICATION</scope>
    <source>
        <tissue evidence="12">Leaf</tissue>
    </source>
</reference>
<evidence type="ECO:0000256" key="8">
    <source>
        <dbReference type="ARBA" id="ARBA00023136"/>
    </source>
</evidence>
<feature type="transmembrane region" description="Helical" evidence="10">
    <location>
        <begin position="420"/>
        <end position="436"/>
    </location>
</feature>
<proteinExistence type="inferred from homology"/>
<evidence type="ECO:0000256" key="3">
    <source>
        <dbReference type="ARBA" id="ARBA00022448"/>
    </source>
</evidence>
<feature type="transmembrane region" description="Helical" evidence="10">
    <location>
        <begin position="284"/>
        <end position="306"/>
    </location>
</feature>
<feature type="transmembrane region" description="Helical" evidence="10">
    <location>
        <begin position="40"/>
        <end position="58"/>
    </location>
</feature>
<feature type="transmembrane region" description="Helical" evidence="10">
    <location>
        <begin position="532"/>
        <end position="554"/>
    </location>
</feature>
<dbReference type="GO" id="GO:0015031">
    <property type="term" value="P:protein transport"/>
    <property type="evidence" value="ECO:0007669"/>
    <property type="project" value="UniProtKB-KW"/>
</dbReference>
<dbReference type="Pfam" id="PF03169">
    <property type="entry name" value="OPT"/>
    <property type="match status" value="1"/>
</dbReference>
<dbReference type="RefSeq" id="XP_031390876.1">
    <property type="nucleotide sequence ID" value="XM_031535016.1"/>
</dbReference>
<feature type="transmembrane region" description="Helical" evidence="10">
    <location>
        <begin position="180"/>
        <end position="197"/>
    </location>
</feature>
<feature type="region of interest" description="Disordered" evidence="9">
    <location>
        <begin position="1"/>
        <end position="33"/>
    </location>
</feature>
<feature type="transmembrane region" description="Helical" evidence="10">
    <location>
        <begin position="70"/>
        <end position="91"/>
    </location>
</feature>
<dbReference type="AlphaFoldDB" id="A0A6P8DBK7"/>
<feature type="transmembrane region" description="Helical" evidence="10">
    <location>
        <begin position="682"/>
        <end position="703"/>
    </location>
</feature>
<feature type="transmembrane region" description="Helical" evidence="10">
    <location>
        <begin position="354"/>
        <end position="382"/>
    </location>
</feature>
<keyword evidence="6" id="KW-0653">Protein transport</keyword>
<name>A0A6P8DBK7_PUNGR</name>
<protein>
    <submittedName>
        <fullName evidence="12">Oligopeptide transporter 1-like</fullName>
    </submittedName>
</protein>
<dbReference type="OrthoDB" id="9986677at2759"/>
<dbReference type="GO" id="GO:0035673">
    <property type="term" value="F:oligopeptide transmembrane transporter activity"/>
    <property type="evidence" value="ECO:0007669"/>
    <property type="project" value="InterPro"/>
</dbReference>